<dbReference type="GO" id="GO:0001682">
    <property type="term" value="P:tRNA 5'-leader removal"/>
    <property type="evidence" value="ECO:0007669"/>
    <property type="project" value="UniProtKB-UniRule"/>
</dbReference>
<keyword evidence="5 7" id="KW-0378">Hydrolase</keyword>
<evidence type="ECO:0000256" key="5">
    <source>
        <dbReference type="ARBA" id="ARBA00022801"/>
    </source>
</evidence>
<dbReference type="PANTHER" id="PTHR33992:SF1">
    <property type="entry name" value="RIBONUCLEASE P PROTEIN COMPONENT"/>
    <property type="match status" value="1"/>
</dbReference>
<comment type="subunit">
    <text evidence="7">Consists of a catalytic RNA component (M1 or rnpB) and a protein subunit.</text>
</comment>
<evidence type="ECO:0000256" key="2">
    <source>
        <dbReference type="ARBA" id="ARBA00022694"/>
    </source>
</evidence>
<organism evidence="9 10">
    <name type="scientific">Mucisphaera calidilacus</name>
    <dbReference type="NCBI Taxonomy" id="2527982"/>
    <lineage>
        <taxon>Bacteria</taxon>
        <taxon>Pseudomonadati</taxon>
        <taxon>Planctomycetota</taxon>
        <taxon>Phycisphaerae</taxon>
        <taxon>Phycisphaerales</taxon>
        <taxon>Phycisphaeraceae</taxon>
        <taxon>Mucisphaera</taxon>
    </lineage>
</organism>
<dbReference type="Gene3D" id="3.30.230.10">
    <property type="match status" value="1"/>
</dbReference>
<evidence type="ECO:0000256" key="7">
    <source>
        <dbReference type="HAMAP-Rule" id="MF_00227"/>
    </source>
</evidence>
<sequence>MQPPEPASRRFTFRHRHRLHGSSSFQAVHRARARKHAGPLTVLARPNALAESRLGLSVGRKVGNAVTRNRVKRLLREAFRLKQHDWPSGYDWVVIVKPHETLALADYQRLLTSAVRALDLEWQRRSRKAENQS</sequence>
<keyword evidence="2 7" id="KW-0819">tRNA processing</keyword>
<evidence type="ECO:0000256" key="4">
    <source>
        <dbReference type="ARBA" id="ARBA00022759"/>
    </source>
</evidence>
<keyword evidence="4 7" id="KW-0255">Endonuclease</keyword>
<comment type="function">
    <text evidence="1 7">RNaseP catalyzes the removal of the 5'-leader sequence from pre-tRNA to produce the mature 5'-terminus. It can also cleave other RNA substrates such as 4.5S RNA. The protein component plays an auxiliary but essential role in vivo by binding to the 5'-leader sequence and broadening the substrate specificity of the ribozyme.</text>
</comment>
<dbReference type="PANTHER" id="PTHR33992">
    <property type="entry name" value="RIBONUCLEASE P PROTEIN COMPONENT"/>
    <property type="match status" value="1"/>
</dbReference>
<reference evidence="9 10" key="1">
    <citation type="submission" date="2019-02" db="EMBL/GenBank/DDBJ databases">
        <title>Deep-cultivation of Planctomycetes and their phenomic and genomic characterization uncovers novel biology.</title>
        <authorList>
            <person name="Wiegand S."/>
            <person name="Jogler M."/>
            <person name="Boedeker C."/>
            <person name="Pinto D."/>
            <person name="Vollmers J."/>
            <person name="Rivas-Marin E."/>
            <person name="Kohn T."/>
            <person name="Peeters S.H."/>
            <person name="Heuer A."/>
            <person name="Rast P."/>
            <person name="Oberbeckmann S."/>
            <person name="Bunk B."/>
            <person name="Jeske O."/>
            <person name="Meyerdierks A."/>
            <person name="Storesund J.E."/>
            <person name="Kallscheuer N."/>
            <person name="Luecker S."/>
            <person name="Lage O.M."/>
            <person name="Pohl T."/>
            <person name="Merkel B.J."/>
            <person name="Hornburger P."/>
            <person name="Mueller R.-W."/>
            <person name="Bruemmer F."/>
            <person name="Labrenz M."/>
            <person name="Spormann A.M."/>
            <person name="Op den Camp H."/>
            <person name="Overmann J."/>
            <person name="Amann R."/>
            <person name="Jetten M.S.M."/>
            <person name="Mascher T."/>
            <person name="Medema M.H."/>
            <person name="Devos D.P."/>
            <person name="Kaster A.-K."/>
            <person name="Ovreas L."/>
            <person name="Rohde M."/>
            <person name="Galperin M.Y."/>
            <person name="Jogler C."/>
        </authorList>
    </citation>
    <scope>NUCLEOTIDE SEQUENCE [LARGE SCALE GENOMIC DNA]</scope>
    <source>
        <strain evidence="9 10">Pan265</strain>
    </source>
</reference>
<dbReference type="OrthoDB" id="9810867at2"/>
<gene>
    <name evidence="7 9" type="primary">rnpA</name>
    <name evidence="9" type="ORF">Pan265_23260</name>
</gene>
<protein>
    <recommendedName>
        <fullName evidence="7 8">Ribonuclease P protein component</fullName>
        <shortName evidence="7">RNase P protein</shortName>
        <shortName evidence="7">RNaseP protein</shortName>
        <ecNumber evidence="7 8">3.1.26.5</ecNumber>
    </recommendedName>
    <alternativeName>
        <fullName evidence="7">Protein C5</fullName>
    </alternativeName>
</protein>
<comment type="similarity">
    <text evidence="7">Belongs to the RnpA family.</text>
</comment>
<evidence type="ECO:0000313" key="9">
    <source>
        <dbReference type="EMBL" id="QDU72461.1"/>
    </source>
</evidence>
<comment type="catalytic activity">
    <reaction evidence="7">
        <text>Endonucleolytic cleavage of RNA, removing 5'-extranucleotides from tRNA precursor.</text>
        <dbReference type="EC" id="3.1.26.5"/>
    </reaction>
</comment>
<keyword evidence="6 7" id="KW-0694">RNA-binding</keyword>
<dbReference type="EMBL" id="CP036280">
    <property type="protein sequence ID" value="QDU72461.1"/>
    <property type="molecule type" value="Genomic_DNA"/>
</dbReference>
<dbReference type="NCBIfam" id="TIGR00188">
    <property type="entry name" value="rnpA"/>
    <property type="match status" value="1"/>
</dbReference>
<keyword evidence="3 7" id="KW-0540">Nuclease</keyword>
<dbReference type="Pfam" id="PF00825">
    <property type="entry name" value="Ribonuclease_P"/>
    <property type="match status" value="1"/>
</dbReference>
<dbReference type="HAMAP" id="MF_00227">
    <property type="entry name" value="RNase_P"/>
    <property type="match status" value="1"/>
</dbReference>
<dbReference type="RefSeq" id="WP_145446625.1">
    <property type="nucleotide sequence ID" value="NZ_CP036280.1"/>
</dbReference>
<dbReference type="SUPFAM" id="SSF54211">
    <property type="entry name" value="Ribosomal protein S5 domain 2-like"/>
    <property type="match status" value="1"/>
</dbReference>
<dbReference type="Proteomes" id="UP000320386">
    <property type="component" value="Chromosome"/>
</dbReference>
<evidence type="ECO:0000256" key="6">
    <source>
        <dbReference type="ARBA" id="ARBA00022884"/>
    </source>
</evidence>
<dbReference type="InterPro" id="IPR000100">
    <property type="entry name" value="RNase_P"/>
</dbReference>
<dbReference type="KEGG" id="mcad:Pan265_23260"/>
<dbReference type="InterPro" id="IPR014721">
    <property type="entry name" value="Ribsml_uS5_D2-typ_fold_subgr"/>
</dbReference>
<proteinExistence type="inferred from homology"/>
<dbReference type="GO" id="GO:0000049">
    <property type="term" value="F:tRNA binding"/>
    <property type="evidence" value="ECO:0007669"/>
    <property type="project" value="UniProtKB-UniRule"/>
</dbReference>
<dbReference type="InterPro" id="IPR020568">
    <property type="entry name" value="Ribosomal_Su5_D2-typ_SF"/>
</dbReference>
<accession>A0A518BZR9</accession>
<dbReference type="InterPro" id="IPR020539">
    <property type="entry name" value="RNase_P_CS"/>
</dbReference>
<name>A0A518BZR9_9BACT</name>
<evidence type="ECO:0000313" key="10">
    <source>
        <dbReference type="Proteomes" id="UP000320386"/>
    </source>
</evidence>
<evidence type="ECO:0000256" key="8">
    <source>
        <dbReference type="NCBIfam" id="TIGR00188"/>
    </source>
</evidence>
<dbReference type="GO" id="GO:0004526">
    <property type="term" value="F:ribonuclease P activity"/>
    <property type="evidence" value="ECO:0007669"/>
    <property type="project" value="UniProtKB-UniRule"/>
</dbReference>
<dbReference type="EC" id="3.1.26.5" evidence="7 8"/>
<dbReference type="AlphaFoldDB" id="A0A518BZR9"/>
<dbReference type="GO" id="GO:0030677">
    <property type="term" value="C:ribonuclease P complex"/>
    <property type="evidence" value="ECO:0007669"/>
    <property type="project" value="TreeGrafter"/>
</dbReference>
<dbReference type="PROSITE" id="PS00648">
    <property type="entry name" value="RIBONUCLEASE_P"/>
    <property type="match status" value="1"/>
</dbReference>
<dbReference type="GO" id="GO:0042781">
    <property type="term" value="F:3'-tRNA processing endoribonuclease activity"/>
    <property type="evidence" value="ECO:0007669"/>
    <property type="project" value="TreeGrafter"/>
</dbReference>
<evidence type="ECO:0000256" key="3">
    <source>
        <dbReference type="ARBA" id="ARBA00022722"/>
    </source>
</evidence>
<evidence type="ECO:0000256" key="1">
    <source>
        <dbReference type="ARBA" id="ARBA00002663"/>
    </source>
</evidence>
<keyword evidence="10" id="KW-1185">Reference proteome</keyword>